<gene>
    <name evidence="3" type="ORF">RN001_014352</name>
</gene>
<feature type="compositionally biased region" description="Polar residues" evidence="1">
    <location>
        <begin position="95"/>
        <end position="129"/>
    </location>
</feature>
<evidence type="ECO:0000313" key="4">
    <source>
        <dbReference type="Proteomes" id="UP001353858"/>
    </source>
</evidence>
<feature type="region of interest" description="Disordered" evidence="1">
    <location>
        <begin position="57"/>
        <end position="255"/>
    </location>
</feature>
<protein>
    <submittedName>
        <fullName evidence="3">Uncharacterized protein</fullName>
    </submittedName>
</protein>
<organism evidence="3 4">
    <name type="scientific">Aquatica leii</name>
    <dbReference type="NCBI Taxonomy" id="1421715"/>
    <lineage>
        <taxon>Eukaryota</taxon>
        <taxon>Metazoa</taxon>
        <taxon>Ecdysozoa</taxon>
        <taxon>Arthropoda</taxon>
        <taxon>Hexapoda</taxon>
        <taxon>Insecta</taxon>
        <taxon>Pterygota</taxon>
        <taxon>Neoptera</taxon>
        <taxon>Endopterygota</taxon>
        <taxon>Coleoptera</taxon>
        <taxon>Polyphaga</taxon>
        <taxon>Elateriformia</taxon>
        <taxon>Elateroidea</taxon>
        <taxon>Lampyridae</taxon>
        <taxon>Luciolinae</taxon>
        <taxon>Aquatica</taxon>
    </lineage>
</organism>
<dbReference type="AlphaFoldDB" id="A0AAN7SKH0"/>
<keyword evidence="4" id="KW-1185">Reference proteome</keyword>
<sequence length="333" mass="36465">MKVIVAFVVFCLVGIVVGEAPYPASGYRPTGPRFDLPQNQFGAPALPASNSLPVLPATNFNGNGVANQPQNNQNGFGQDSNGNNNQNGFLNQDSFAKNNQQYGAPFTPNTQANTFDQSLGTNFNLNNGNRFAPPGRQDFGDSSQFGVNTQYGAPGKQAQNGQGTRFNVNQQYPQARPEDASNNQGFNNNPKAYQPQAPIDRNQGNDFSRDGDEEDTVGVNNQNYIPPSTTESATKADDIPNDDEPIDSQEDSEDPNVAISTALAKGRYYLLPNGNSQRLVYPKSQFERLVRPKSQVQSFSKNNRLSARLVYENVNPISSQFYSYSNPAIIRIY</sequence>
<feature type="compositionally biased region" description="Low complexity" evidence="1">
    <location>
        <begin position="67"/>
        <end position="94"/>
    </location>
</feature>
<reference evidence="4" key="1">
    <citation type="submission" date="2023-01" db="EMBL/GenBank/DDBJ databases">
        <title>Key to firefly adult light organ development and bioluminescence: homeobox transcription factors regulate luciferase expression and transportation to peroxisome.</title>
        <authorList>
            <person name="Fu X."/>
        </authorList>
    </citation>
    <scope>NUCLEOTIDE SEQUENCE [LARGE SCALE GENOMIC DNA]</scope>
</reference>
<dbReference type="EMBL" id="JARPUR010000007">
    <property type="protein sequence ID" value="KAK4872323.1"/>
    <property type="molecule type" value="Genomic_DNA"/>
</dbReference>
<evidence type="ECO:0000256" key="2">
    <source>
        <dbReference type="SAM" id="SignalP"/>
    </source>
</evidence>
<accession>A0AAN7SKH0</accession>
<keyword evidence="2" id="KW-0732">Signal</keyword>
<evidence type="ECO:0000313" key="3">
    <source>
        <dbReference type="EMBL" id="KAK4872323.1"/>
    </source>
</evidence>
<evidence type="ECO:0000256" key="1">
    <source>
        <dbReference type="SAM" id="MobiDB-lite"/>
    </source>
</evidence>
<name>A0AAN7SKH0_9COLE</name>
<dbReference type="Proteomes" id="UP001353858">
    <property type="component" value="Unassembled WGS sequence"/>
</dbReference>
<comment type="caution">
    <text evidence="3">The sequence shown here is derived from an EMBL/GenBank/DDBJ whole genome shotgun (WGS) entry which is preliminary data.</text>
</comment>
<feature type="compositionally biased region" description="Polar residues" evidence="1">
    <location>
        <begin position="218"/>
        <end position="233"/>
    </location>
</feature>
<feature type="chain" id="PRO_5042988797" evidence="2">
    <location>
        <begin position="19"/>
        <end position="333"/>
    </location>
</feature>
<feature type="compositionally biased region" description="Polar residues" evidence="1">
    <location>
        <begin position="57"/>
        <end position="66"/>
    </location>
</feature>
<feature type="compositionally biased region" description="Polar residues" evidence="1">
    <location>
        <begin position="140"/>
        <end position="173"/>
    </location>
</feature>
<proteinExistence type="predicted"/>
<feature type="signal peptide" evidence="2">
    <location>
        <begin position="1"/>
        <end position="18"/>
    </location>
</feature>
<feature type="compositionally biased region" description="Polar residues" evidence="1">
    <location>
        <begin position="180"/>
        <end position="191"/>
    </location>
</feature>
<feature type="compositionally biased region" description="Acidic residues" evidence="1">
    <location>
        <begin position="239"/>
        <end position="254"/>
    </location>
</feature>